<sequence>MVTVTGTVTLKNSRDRVEEMMEMVLPGFDAFNVNRRGGAIVMQLVSTEVDPKTMEAKLSKQAVLHLSKDSIIGIQESTYRVEFDMDSDFGMPGAITVRNKYDKEVFLESIDIEDFVHFSCNSWVQPDMVHPEKRFFFSNKACLPCQTPLGLKEPREEDLRQLRGEDQKGVRKFGDRVYDYDLYNDLGNPDDGNEHARPILGTKRYPHPLRCRTGRPSTITELKAESRVKEFAQTYVPRDEAFRGVRKEALDQEMFKSMTRNLIPFIKTHASKYGAFKHLSEITSIYKGKSEMKSKEEGKLGNTTKLPLPMDLIKLKDSAEEYFKFNIPNIITRVDCCGIGDEEFGRQILAGVNPLSIKRLETFPPMSQLDPFIYGPQESSLREEHIIPHLEGMSIHQAMAKKKLFVLDYHDTFLPFLKGMNALEDRKAYATRTIFFLTKAETLKPIAIELSLPQGYQDRPAKQVLTPPVDATSRWLWQLGKAHVCSNDAGVHQLVHHWLRTHACMEPFIIAAHRQLSAMHPIFKLLKPHMKHTLQINAMAREALINGEGIIESDFSVGRYSTEILSAAYRDWWRFDMESLPADLVRRGVAEPDPNAAHGLKLLIKDYPYVNDGLLIWSALENFVGTYVNYYYHDGPAVQFDTELQAWYHEAIAVGHVNHRDASWWPKLSSQVISPLFSPPSYGFLQFNILQ</sequence>
<reference evidence="1 2" key="1">
    <citation type="journal article" date="2022" name="DNA Res.">
        <title>Chromosomal-level genome assembly of the orchid tree Bauhinia variegata (Leguminosae; Cercidoideae) supports the allotetraploid origin hypothesis of Bauhinia.</title>
        <authorList>
            <person name="Zhong Y."/>
            <person name="Chen Y."/>
            <person name="Zheng D."/>
            <person name="Pang J."/>
            <person name="Liu Y."/>
            <person name="Luo S."/>
            <person name="Meng S."/>
            <person name="Qian L."/>
            <person name="Wei D."/>
            <person name="Dai S."/>
            <person name="Zhou R."/>
        </authorList>
    </citation>
    <scope>NUCLEOTIDE SEQUENCE [LARGE SCALE GENOMIC DNA]</scope>
    <source>
        <strain evidence="1">BV-YZ2020</strain>
    </source>
</reference>
<name>A0ACB9KHU4_BAUVA</name>
<dbReference type="Proteomes" id="UP000828941">
    <property type="component" value="Chromosome 14"/>
</dbReference>
<comment type="caution">
    <text evidence="1">The sequence shown here is derived from an EMBL/GenBank/DDBJ whole genome shotgun (WGS) entry which is preliminary data.</text>
</comment>
<accession>A0ACB9KHU4</accession>
<proteinExistence type="predicted"/>
<evidence type="ECO:0000313" key="2">
    <source>
        <dbReference type="Proteomes" id="UP000828941"/>
    </source>
</evidence>
<organism evidence="1 2">
    <name type="scientific">Bauhinia variegata</name>
    <name type="common">Purple orchid tree</name>
    <name type="synonym">Phanera variegata</name>
    <dbReference type="NCBI Taxonomy" id="167791"/>
    <lineage>
        <taxon>Eukaryota</taxon>
        <taxon>Viridiplantae</taxon>
        <taxon>Streptophyta</taxon>
        <taxon>Embryophyta</taxon>
        <taxon>Tracheophyta</taxon>
        <taxon>Spermatophyta</taxon>
        <taxon>Magnoliopsida</taxon>
        <taxon>eudicotyledons</taxon>
        <taxon>Gunneridae</taxon>
        <taxon>Pentapetalae</taxon>
        <taxon>rosids</taxon>
        <taxon>fabids</taxon>
        <taxon>Fabales</taxon>
        <taxon>Fabaceae</taxon>
        <taxon>Cercidoideae</taxon>
        <taxon>Cercideae</taxon>
        <taxon>Bauhiniinae</taxon>
        <taxon>Bauhinia</taxon>
    </lineage>
</organism>
<protein>
    <submittedName>
        <fullName evidence="1">Uncharacterized protein</fullName>
    </submittedName>
</protein>
<gene>
    <name evidence="1" type="ORF">L6164_036675</name>
</gene>
<keyword evidence="2" id="KW-1185">Reference proteome</keyword>
<dbReference type="EMBL" id="CM039439">
    <property type="protein sequence ID" value="KAI4296747.1"/>
    <property type="molecule type" value="Genomic_DNA"/>
</dbReference>
<evidence type="ECO:0000313" key="1">
    <source>
        <dbReference type="EMBL" id="KAI4296747.1"/>
    </source>
</evidence>